<protein>
    <submittedName>
        <fullName evidence="1">Uncharacterized protein</fullName>
    </submittedName>
</protein>
<proteinExistence type="predicted"/>
<gene>
    <name evidence="1" type="ORF">MNB_SV-6-1491</name>
</gene>
<dbReference type="AlphaFoldDB" id="A0A1W1CE80"/>
<reference evidence="1" key="1">
    <citation type="submission" date="2016-10" db="EMBL/GenBank/DDBJ databases">
        <authorList>
            <person name="de Groot N.N."/>
        </authorList>
    </citation>
    <scope>NUCLEOTIDE SEQUENCE</scope>
</reference>
<sequence>MNIRNFLIRLRGKIDSSPELKIKIMLVLDKMPMIKNRLKKIGKIENRRDIEEYDELSKEQQRIYLDLKNSIEKKGSKCV</sequence>
<name>A0A1W1CE80_9ZZZZ</name>
<dbReference type="EMBL" id="FPHC01000070">
    <property type="protein sequence ID" value="SFV64170.1"/>
    <property type="molecule type" value="Genomic_DNA"/>
</dbReference>
<organism evidence="1">
    <name type="scientific">hydrothermal vent metagenome</name>
    <dbReference type="NCBI Taxonomy" id="652676"/>
    <lineage>
        <taxon>unclassified sequences</taxon>
        <taxon>metagenomes</taxon>
        <taxon>ecological metagenomes</taxon>
    </lineage>
</organism>
<evidence type="ECO:0000313" key="1">
    <source>
        <dbReference type="EMBL" id="SFV64170.1"/>
    </source>
</evidence>
<accession>A0A1W1CE80</accession>